<gene>
    <name evidence="2" type="ORF">SJS77_23370</name>
</gene>
<sequence length="836" mass="95123">MKVISNPSNDVEAKWITLNYGIEWYSWQAAIGKWLSKQSKSMSPRFTAISIFFKSYLHKNNLPRDFEDFFAKSDELPDLYSTLKAGLSDSKMALFRYNIIRDLINSIIMDNFSDLDDFGKKIPQIVNPFPEITSAGGSSTLKPIETTYSSLPFKYIKELRAIVCPKPRGNFNDWVWAMSVSDKGDWFDVHNELIDLNDPDCVWRTFRGRKQMWCPVRAVIVYLKLHIPLRTYQARMLDSGESDYYRYNQGEWSLNNVHPFANTDARLSVNKGFFRKMKDRATGLEMTGMFISTNKTQDINKDEIDRGYCIPWQHEDVLYWAEKLRNWQEKYNPINGPTKFIDLETKHLGLAKSRDDLKMMGSQCFLMRNAAATKIEDRDKPINARSIPQFWHMLLSKLERDIKQRAHLTGEGNVRLVKVLPPSEGAKGKTSDEVYYPLHCMRVSLLTAYALDGGVPTPVLSKLIAGHSRLIMTLHYIKVSATTMSERLSEAEANIESASDKSFKEFLVDTDVNIAMKSLVCIDTESVTQALSTKHSIGWEQKSIGICLAASNNTNIQQSTSIRGCHNGYKVISEKNESYGPVPNGPENCIRCRWFITEARYLNALKCHFNLISYKASEIASIALELERELQDLEDERIDASIKGFQFKKGKRLESTENRLNKQLSIVNEYASDMNACFTLIGRLISIEENRQEHDQSTRLVAIGSRNDIQAPLSIIETNSKLWQLAEISESALVYPDIADDFLNSGGVHELADKLDVALMNEGYKPYFLKLDKKAKLIASNAMIRAISFSQSHSDAKPLNVMEVCNVIDTGRLPSRFNIDIALPLIHKAINESTLN</sequence>
<evidence type="ECO:0000313" key="3">
    <source>
        <dbReference type="Proteomes" id="UP001277183"/>
    </source>
</evidence>
<comment type="caution">
    <text evidence="2">The sequence shown here is derived from an EMBL/GenBank/DDBJ whole genome shotgun (WGS) entry which is preliminary data.</text>
</comment>
<protein>
    <submittedName>
        <fullName evidence="2">VPA1269 family protein</fullName>
    </submittedName>
</protein>
<reference evidence="2" key="1">
    <citation type="submission" date="2023-11" db="EMBL/GenBank/DDBJ databases">
        <title>WGS of Aeromonas in Northern Israel.</title>
        <authorList>
            <person name="Hershko Y."/>
        </authorList>
    </citation>
    <scope>NUCLEOTIDE SEQUENCE</scope>
    <source>
        <strain evidence="2">77416</strain>
    </source>
</reference>
<dbReference type="AlphaFoldDB" id="A0AAW9F5N4"/>
<organism evidence="2 3">
    <name type="scientific">Aeromonas caviae</name>
    <name type="common">Aeromonas punctata</name>
    <dbReference type="NCBI Taxonomy" id="648"/>
    <lineage>
        <taxon>Bacteria</taxon>
        <taxon>Pseudomonadati</taxon>
        <taxon>Pseudomonadota</taxon>
        <taxon>Gammaproteobacteria</taxon>
        <taxon>Aeromonadales</taxon>
        <taxon>Aeromonadaceae</taxon>
        <taxon>Aeromonas</taxon>
    </lineage>
</organism>
<proteinExistence type="predicted"/>
<dbReference type="Proteomes" id="UP001277183">
    <property type="component" value="Unassembled WGS sequence"/>
</dbReference>
<accession>A0AAW9F5N4</accession>
<feature type="coiled-coil region" evidence="1">
    <location>
        <begin position="616"/>
        <end position="643"/>
    </location>
</feature>
<keyword evidence="1" id="KW-0175">Coiled coil</keyword>
<name>A0AAW9F5N4_AERCA</name>
<dbReference type="RefSeq" id="WP_114522865.1">
    <property type="nucleotide sequence ID" value="NZ_CP047982.1"/>
</dbReference>
<dbReference type="Pfam" id="PF13009">
    <property type="entry name" value="Integrase_2"/>
    <property type="match status" value="1"/>
</dbReference>
<dbReference type="InterPro" id="IPR024965">
    <property type="entry name" value="Putative_integrase"/>
</dbReference>
<dbReference type="EMBL" id="JAWZVU010000253">
    <property type="protein sequence ID" value="MDX7723324.1"/>
    <property type="molecule type" value="Genomic_DNA"/>
</dbReference>
<evidence type="ECO:0000256" key="1">
    <source>
        <dbReference type="SAM" id="Coils"/>
    </source>
</evidence>
<evidence type="ECO:0000313" key="2">
    <source>
        <dbReference type="EMBL" id="MDX7723324.1"/>
    </source>
</evidence>